<evidence type="ECO:0000313" key="3">
    <source>
        <dbReference type="Proteomes" id="UP000278398"/>
    </source>
</evidence>
<feature type="transmembrane region" description="Helical" evidence="1">
    <location>
        <begin position="48"/>
        <end position="70"/>
    </location>
</feature>
<accession>A0A429YBZ5</accession>
<dbReference type="Proteomes" id="UP000278398">
    <property type="component" value="Unassembled WGS sequence"/>
</dbReference>
<evidence type="ECO:0000256" key="1">
    <source>
        <dbReference type="SAM" id="Phobius"/>
    </source>
</evidence>
<keyword evidence="1" id="KW-0812">Transmembrane</keyword>
<keyword evidence="1" id="KW-1133">Transmembrane helix</keyword>
<proteinExistence type="predicted"/>
<evidence type="ECO:0000313" key="2">
    <source>
        <dbReference type="EMBL" id="RST78959.1"/>
    </source>
</evidence>
<dbReference type="EMBL" id="RWKW01000169">
    <property type="protein sequence ID" value="RST78959.1"/>
    <property type="molecule type" value="Genomic_DNA"/>
</dbReference>
<keyword evidence="3" id="KW-1185">Reference proteome</keyword>
<protein>
    <submittedName>
        <fullName evidence="2">Uncharacterized protein</fullName>
    </submittedName>
</protein>
<reference evidence="2 3" key="1">
    <citation type="submission" date="2018-12" db="EMBL/GenBank/DDBJ databases">
        <title>Mesorhizobium carbonis sp. nov., isolated from coal mine water.</title>
        <authorList>
            <person name="Xin W."/>
            <person name="Xu Z."/>
            <person name="Xiang F."/>
            <person name="Zhang J."/>
            <person name="Xi L."/>
            <person name="Liu J."/>
        </authorList>
    </citation>
    <scope>NUCLEOTIDE SEQUENCE [LARGE SCALE GENOMIC DNA]</scope>
    <source>
        <strain evidence="2 3">B2.3</strain>
    </source>
</reference>
<dbReference type="AlphaFoldDB" id="A0A429YBZ5"/>
<feature type="non-terminal residue" evidence="2">
    <location>
        <position position="92"/>
    </location>
</feature>
<keyword evidence="1" id="KW-0472">Membrane</keyword>
<organism evidence="2 3">
    <name type="scientific">Aquibium carbonis</name>
    <dbReference type="NCBI Taxonomy" id="2495581"/>
    <lineage>
        <taxon>Bacteria</taxon>
        <taxon>Pseudomonadati</taxon>
        <taxon>Pseudomonadota</taxon>
        <taxon>Alphaproteobacteria</taxon>
        <taxon>Hyphomicrobiales</taxon>
        <taxon>Phyllobacteriaceae</taxon>
        <taxon>Aquibium</taxon>
    </lineage>
</organism>
<sequence length="92" mass="9476">MDDVFAQVAGNPAMQIVLLMLTPFVLEEAAIVSAAALAAAGELGAATAFAAVFAGIVASDWVLYGAGWAAGRSRRVRAWVGQEAIDRGREIG</sequence>
<comment type="caution">
    <text evidence="2">The sequence shown here is derived from an EMBL/GenBank/DDBJ whole genome shotgun (WGS) entry which is preliminary data.</text>
</comment>
<gene>
    <name evidence="2" type="ORF">EJC49_25265</name>
</gene>
<dbReference type="RefSeq" id="WP_210211874.1">
    <property type="nucleotide sequence ID" value="NZ_RWKW01000169.1"/>
</dbReference>
<name>A0A429YBZ5_9HYPH</name>